<sequence length="97" mass="11337">MKFGIDDLKLKSIVDVIKKYSIEKAVIFGSRARGDYKKTSDIDIAIYSKDLSDKEINLLTNELYELDIIYKIDLLEYYRLSKNSLKEKIELEGIRIL</sequence>
<evidence type="ECO:0000313" key="5">
    <source>
        <dbReference type="EMBL" id="MBG0768348.1"/>
    </source>
</evidence>
<reference evidence="5" key="1">
    <citation type="submission" date="2020-07" db="EMBL/GenBank/DDBJ databases">
        <title>Severe corrosion of carbon steel in oil field produced water can be linked to methanogenic archaea containing a special type of NiFe hydrogenase.</title>
        <authorList>
            <person name="Lahme S."/>
            <person name="Mand J."/>
            <person name="Longwell J."/>
            <person name="Smith R."/>
            <person name="Enning D."/>
        </authorList>
    </citation>
    <scope>NUCLEOTIDE SEQUENCE</scope>
    <source>
        <strain evidence="5">MIC098Bin5</strain>
    </source>
</reference>
<dbReference type="EC" id="2.7.7.108" evidence="1"/>
<dbReference type="RefSeq" id="WP_278491455.1">
    <property type="nucleotide sequence ID" value="NZ_JACCQJ010000001.1"/>
</dbReference>
<comment type="catalytic activity">
    <reaction evidence="2">
        <text>O-(5'-adenylyl)-L-tyrosyl-[protein] + ATP = O-[5'-(adenylyl-(5'-&gt;3')-adenylyl)]-L-tyrosyl-[protein] + diphosphate</text>
        <dbReference type="Rhea" id="RHEA:66528"/>
        <dbReference type="Rhea" id="RHEA-COMP:13846"/>
        <dbReference type="Rhea" id="RHEA-COMP:17046"/>
        <dbReference type="ChEBI" id="CHEBI:30616"/>
        <dbReference type="ChEBI" id="CHEBI:33019"/>
        <dbReference type="ChEBI" id="CHEBI:83624"/>
        <dbReference type="ChEBI" id="CHEBI:167160"/>
    </reaction>
</comment>
<evidence type="ECO:0000313" key="6">
    <source>
        <dbReference type="Proteomes" id="UP000714405"/>
    </source>
</evidence>
<dbReference type="Pfam" id="PF18765">
    <property type="entry name" value="Polbeta"/>
    <property type="match status" value="1"/>
</dbReference>
<dbReference type="InterPro" id="IPR043519">
    <property type="entry name" value="NT_sf"/>
</dbReference>
<gene>
    <name evidence="5" type="ORF">H0S71_00365</name>
</gene>
<dbReference type="Proteomes" id="UP000714405">
    <property type="component" value="Unassembled WGS sequence"/>
</dbReference>
<evidence type="ECO:0000256" key="1">
    <source>
        <dbReference type="ARBA" id="ARBA00034531"/>
    </source>
</evidence>
<proteinExistence type="predicted"/>
<feature type="domain" description="Polymerase beta nucleotidyltransferase" evidence="4">
    <location>
        <begin position="12"/>
        <end position="96"/>
    </location>
</feature>
<evidence type="ECO:0000259" key="4">
    <source>
        <dbReference type="Pfam" id="PF18765"/>
    </source>
</evidence>
<organism evidence="5 6">
    <name type="scientific">Methanococcus maripaludis</name>
    <name type="common">Methanococcus deltae</name>
    <dbReference type="NCBI Taxonomy" id="39152"/>
    <lineage>
        <taxon>Archaea</taxon>
        <taxon>Methanobacteriati</taxon>
        <taxon>Methanobacteriota</taxon>
        <taxon>Methanomada group</taxon>
        <taxon>Methanococci</taxon>
        <taxon>Methanococcales</taxon>
        <taxon>Methanococcaceae</taxon>
        <taxon>Methanococcus</taxon>
    </lineage>
</organism>
<dbReference type="AlphaFoldDB" id="A0A8T3VUL7"/>
<dbReference type="PANTHER" id="PTHR43449:SF1">
    <property type="entry name" value="POLYMERASE BETA NUCLEOTIDYLTRANSFERASE DOMAIN-CONTAINING PROTEIN"/>
    <property type="match status" value="1"/>
</dbReference>
<dbReference type="PANTHER" id="PTHR43449">
    <property type="entry name" value="NUCLEOTIDYLTRANSFERASE"/>
    <property type="match status" value="1"/>
</dbReference>
<dbReference type="InterPro" id="IPR041633">
    <property type="entry name" value="Polbeta"/>
</dbReference>
<dbReference type="GO" id="GO:0070733">
    <property type="term" value="F:AMPylase activity"/>
    <property type="evidence" value="ECO:0007669"/>
    <property type="project" value="UniProtKB-EC"/>
</dbReference>
<protein>
    <recommendedName>
        <fullName evidence="1">protein adenylyltransferase</fullName>
        <ecNumber evidence="1">2.7.7.108</ecNumber>
    </recommendedName>
</protein>
<name>A0A8T3VUL7_METMI</name>
<dbReference type="SUPFAM" id="SSF81301">
    <property type="entry name" value="Nucleotidyltransferase"/>
    <property type="match status" value="1"/>
</dbReference>
<dbReference type="Gene3D" id="3.30.460.10">
    <property type="entry name" value="Beta Polymerase, domain 2"/>
    <property type="match status" value="1"/>
</dbReference>
<dbReference type="EMBL" id="JACCQJ010000001">
    <property type="protein sequence ID" value="MBG0768348.1"/>
    <property type="molecule type" value="Genomic_DNA"/>
</dbReference>
<evidence type="ECO:0000256" key="3">
    <source>
        <dbReference type="ARBA" id="ARBA00048696"/>
    </source>
</evidence>
<evidence type="ECO:0000256" key="2">
    <source>
        <dbReference type="ARBA" id="ARBA00047518"/>
    </source>
</evidence>
<accession>A0A8T3VUL7</accession>
<dbReference type="CDD" id="cd05403">
    <property type="entry name" value="NT_KNTase_like"/>
    <property type="match status" value="1"/>
</dbReference>
<comment type="catalytic activity">
    <reaction evidence="3">
        <text>L-tyrosyl-[protein] + ATP = O-(5'-adenylyl)-L-tyrosyl-[protein] + diphosphate</text>
        <dbReference type="Rhea" id="RHEA:54288"/>
        <dbReference type="Rhea" id="RHEA-COMP:10136"/>
        <dbReference type="Rhea" id="RHEA-COMP:13846"/>
        <dbReference type="ChEBI" id="CHEBI:30616"/>
        <dbReference type="ChEBI" id="CHEBI:33019"/>
        <dbReference type="ChEBI" id="CHEBI:46858"/>
        <dbReference type="ChEBI" id="CHEBI:83624"/>
        <dbReference type="EC" id="2.7.7.108"/>
    </reaction>
</comment>
<comment type="caution">
    <text evidence="5">The sequence shown here is derived from an EMBL/GenBank/DDBJ whole genome shotgun (WGS) entry which is preliminary data.</text>
</comment>